<proteinExistence type="predicted"/>
<evidence type="ECO:0000313" key="3">
    <source>
        <dbReference type="Proteomes" id="UP001595998"/>
    </source>
</evidence>
<dbReference type="PANTHER" id="PTHR30007:SF0">
    <property type="entry name" value="TRANSPOSASE"/>
    <property type="match status" value="1"/>
</dbReference>
<dbReference type="PANTHER" id="PTHR30007">
    <property type="entry name" value="PHP DOMAIN PROTEIN"/>
    <property type="match status" value="1"/>
</dbReference>
<dbReference type="EMBL" id="JBHSEH010000021">
    <property type="protein sequence ID" value="MFC4427354.1"/>
    <property type="molecule type" value="Genomic_DNA"/>
</dbReference>
<gene>
    <name evidence="2" type="ORF">ACFOZ9_14145</name>
</gene>
<sequence>MIGSAWTENGVDEQGDVHAAIIDRQSSETAENAGVRGFDGNKKINGRKRDFLVDTLGLLLKVVVHPAGLADRQGGRLLIEAVKGQLPTLQKIRADRGYTGEFKRWASHELNVDLEVVDPWWRQLKRYAPDILEAQGIDPEAFHVVLPRRWVVERSFAWMGRNRRLANDFEALPETTETWCSLAMSRLVLRRLVAL</sequence>
<evidence type="ECO:0000313" key="2">
    <source>
        <dbReference type="EMBL" id="MFC4427354.1"/>
    </source>
</evidence>
<keyword evidence="3" id="KW-1185">Reference proteome</keyword>
<dbReference type="Pfam" id="PF01609">
    <property type="entry name" value="DDE_Tnp_1"/>
    <property type="match status" value="1"/>
</dbReference>
<organism evidence="2 3">
    <name type="scientific">Deinococcus navajonensis</name>
    <dbReference type="NCBI Taxonomy" id="309884"/>
    <lineage>
        <taxon>Bacteria</taxon>
        <taxon>Thermotogati</taxon>
        <taxon>Deinococcota</taxon>
        <taxon>Deinococci</taxon>
        <taxon>Deinococcales</taxon>
        <taxon>Deinococcaceae</taxon>
        <taxon>Deinococcus</taxon>
    </lineage>
</organism>
<feature type="domain" description="Transposase IS4-like" evidence="1">
    <location>
        <begin position="20"/>
        <end position="186"/>
    </location>
</feature>
<evidence type="ECO:0000259" key="1">
    <source>
        <dbReference type="Pfam" id="PF01609"/>
    </source>
</evidence>
<reference evidence="3" key="1">
    <citation type="journal article" date="2019" name="Int. J. Syst. Evol. Microbiol.">
        <title>The Global Catalogue of Microorganisms (GCM) 10K type strain sequencing project: providing services to taxonomists for standard genome sequencing and annotation.</title>
        <authorList>
            <consortium name="The Broad Institute Genomics Platform"/>
            <consortium name="The Broad Institute Genome Sequencing Center for Infectious Disease"/>
            <person name="Wu L."/>
            <person name="Ma J."/>
        </authorList>
    </citation>
    <scope>NUCLEOTIDE SEQUENCE [LARGE SCALE GENOMIC DNA]</scope>
    <source>
        <strain evidence="3">CCUG 56029</strain>
    </source>
</reference>
<accession>A0ABV8XP75</accession>
<comment type="caution">
    <text evidence="2">The sequence shown here is derived from an EMBL/GenBank/DDBJ whole genome shotgun (WGS) entry which is preliminary data.</text>
</comment>
<dbReference type="RefSeq" id="WP_380040754.1">
    <property type="nucleotide sequence ID" value="NZ_JBHSEH010000021.1"/>
</dbReference>
<dbReference type="InterPro" id="IPR002559">
    <property type="entry name" value="Transposase_11"/>
</dbReference>
<protein>
    <submittedName>
        <fullName evidence="2">Transposase</fullName>
    </submittedName>
</protein>
<name>A0ABV8XP75_9DEIO</name>
<dbReference type="Proteomes" id="UP001595998">
    <property type="component" value="Unassembled WGS sequence"/>
</dbReference>